<dbReference type="EMBL" id="RBNJ01018163">
    <property type="protein sequence ID" value="RUS23886.1"/>
    <property type="molecule type" value="Genomic_DNA"/>
</dbReference>
<comment type="caution">
    <text evidence="1">The sequence shown here is derived from an EMBL/GenBank/DDBJ whole genome shotgun (WGS) entry which is preliminary data.</text>
</comment>
<proteinExistence type="predicted"/>
<accession>A0A433Q285</accession>
<dbReference type="Proteomes" id="UP000274822">
    <property type="component" value="Unassembled WGS sequence"/>
</dbReference>
<gene>
    <name evidence="1" type="ORF">BC938DRAFT_474456</name>
</gene>
<keyword evidence="2" id="KW-1185">Reference proteome</keyword>
<evidence type="ECO:0000313" key="1">
    <source>
        <dbReference type="EMBL" id="RUS23886.1"/>
    </source>
</evidence>
<name>A0A433Q285_9FUNG</name>
<dbReference type="AlphaFoldDB" id="A0A433Q285"/>
<evidence type="ECO:0000313" key="2">
    <source>
        <dbReference type="Proteomes" id="UP000274822"/>
    </source>
</evidence>
<organism evidence="1 2">
    <name type="scientific">Jimgerdemannia flammicorona</name>
    <dbReference type="NCBI Taxonomy" id="994334"/>
    <lineage>
        <taxon>Eukaryota</taxon>
        <taxon>Fungi</taxon>
        <taxon>Fungi incertae sedis</taxon>
        <taxon>Mucoromycota</taxon>
        <taxon>Mucoromycotina</taxon>
        <taxon>Endogonomycetes</taxon>
        <taxon>Endogonales</taxon>
        <taxon>Endogonaceae</taxon>
        <taxon>Jimgerdemannia</taxon>
    </lineage>
</organism>
<sequence>MTPQEVNKFLIDGSPTDARYLQEATERAPQNHSSELYIKDNNFILELLKNADDNNYLSENLRRCTLSGTTATTRLRYATTSSGSMRTMSGHCETLGILRRNACGERGTLERRELASRVFSRWPIVSSLPRTDTLSRSIPDALSE</sequence>
<reference evidence="1 2" key="1">
    <citation type="journal article" date="2018" name="New Phytol.">
        <title>Phylogenomics of Endogonaceae and evolution of mycorrhizas within Mucoromycota.</title>
        <authorList>
            <person name="Chang Y."/>
            <person name="Desiro A."/>
            <person name="Na H."/>
            <person name="Sandor L."/>
            <person name="Lipzen A."/>
            <person name="Clum A."/>
            <person name="Barry K."/>
            <person name="Grigoriev I.V."/>
            <person name="Martin F.M."/>
            <person name="Stajich J.E."/>
            <person name="Smith M.E."/>
            <person name="Bonito G."/>
            <person name="Spatafora J.W."/>
        </authorList>
    </citation>
    <scope>NUCLEOTIDE SEQUENCE [LARGE SCALE GENOMIC DNA]</scope>
    <source>
        <strain evidence="1 2">AD002</strain>
    </source>
</reference>
<protein>
    <submittedName>
        <fullName evidence="1">Uncharacterized protein</fullName>
    </submittedName>
</protein>